<evidence type="ECO:0000313" key="2">
    <source>
        <dbReference type="Proteomes" id="UP000321323"/>
    </source>
</evidence>
<sequence length="189" mass="20338">MSAPGMLADGFLDWWFAPWHLDGVPPPFPPDASPLARRHGYRAWCEAIGVPADLPPVWDAGWQAAAVSDAALLRRAASLYAALLAARRNEPARLAALPLAERRWCMGIANTQPLQPLAEPAASLQAWGLAELAGALEQGFAGLWPRLRLLLRIEASDVPGAAAPAGTRQLRCWRLCLDRAARIDIGEAA</sequence>
<keyword evidence="2" id="KW-1185">Reference proteome</keyword>
<name>A0ABZ1UKG5_9BURK</name>
<evidence type="ECO:0000313" key="1">
    <source>
        <dbReference type="EMBL" id="WUR13054.1"/>
    </source>
</evidence>
<evidence type="ECO:0008006" key="3">
    <source>
        <dbReference type="Google" id="ProtNLM"/>
    </source>
</evidence>
<organism evidence="1 2">
    <name type="scientific">[Empedobacter] haloabium</name>
    <dbReference type="NCBI Taxonomy" id="592317"/>
    <lineage>
        <taxon>Bacteria</taxon>
        <taxon>Pseudomonadati</taxon>
        <taxon>Pseudomonadota</taxon>
        <taxon>Betaproteobacteria</taxon>
        <taxon>Burkholderiales</taxon>
        <taxon>Oxalobacteraceae</taxon>
        <taxon>Telluria group</taxon>
        <taxon>Telluria group incertae sedis</taxon>
    </lineage>
</organism>
<reference evidence="1 2" key="1">
    <citation type="journal article" date="2019" name="Int. J. Syst. Evol. Microbiol.">
        <title>The Draft Whole-Genome Sequence of the Antibiotic Producer Empedobacter haloabium ATCC 31962 Provides Indications for Its Taxonomic Reclassification.</title>
        <authorList>
            <person name="Miess H."/>
            <person name="Arlt P."/>
            <person name="Apel A.K."/>
            <person name="Weber T."/>
            <person name="Nieselt K."/>
            <person name="Hanssen F."/>
            <person name="Czemmel S."/>
            <person name="Nahnsen S."/>
            <person name="Gross H."/>
        </authorList>
    </citation>
    <scope>NUCLEOTIDE SEQUENCE [LARGE SCALE GENOMIC DNA]</scope>
    <source>
        <strain evidence="1 2">ATCC 31962</strain>
    </source>
</reference>
<gene>
    <name evidence="1" type="ORF">E7V67_025755</name>
</gene>
<dbReference type="Proteomes" id="UP000321323">
    <property type="component" value="Chromosome"/>
</dbReference>
<proteinExistence type="predicted"/>
<accession>A0ABZ1UKG5</accession>
<protein>
    <recommendedName>
        <fullName evidence="3">Type III secretion protein</fullName>
    </recommendedName>
</protein>
<dbReference type="EMBL" id="CP136508">
    <property type="protein sequence ID" value="WUR13054.1"/>
    <property type="molecule type" value="Genomic_DNA"/>
</dbReference>